<organism evidence="2 3">
    <name type="scientific">Roridomyces roridus</name>
    <dbReference type="NCBI Taxonomy" id="1738132"/>
    <lineage>
        <taxon>Eukaryota</taxon>
        <taxon>Fungi</taxon>
        <taxon>Dikarya</taxon>
        <taxon>Basidiomycota</taxon>
        <taxon>Agaricomycotina</taxon>
        <taxon>Agaricomycetes</taxon>
        <taxon>Agaricomycetidae</taxon>
        <taxon>Agaricales</taxon>
        <taxon>Marasmiineae</taxon>
        <taxon>Mycenaceae</taxon>
        <taxon>Roridomyces</taxon>
    </lineage>
</organism>
<dbReference type="Proteomes" id="UP001221142">
    <property type="component" value="Unassembled WGS sequence"/>
</dbReference>
<sequence>MGSVFLSRRIKSTTGVYPERFCIRRRIMMTPDSACSSPGQDDRFVRSPEEATHRPGPRDHPLAARSALMVTATALLSYKTTSLFFKEAIPFLDGALSVDMYVPVVTTSSRLYLRHGGATPPADDLGCIAIAAFIAASIAQNIVGSTQPGFINLLERRSSVRRIGASRTKKDCVFEHLIPGTNEQMGAEGLLEFFSRMVEPMRLGVESECKPGNLQYVETGSNGPLLGTHGSRRRKKDAQKRTHHRIPNRTDNFNAGSCIRRTEATRRAALKILFPDRRADESPLWDSTPPRKPKPTVPPRGSNEASPYCHGVGSLLGPTG</sequence>
<evidence type="ECO:0000313" key="3">
    <source>
        <dbReference type="Proteomes" id="UP001221142"/>
    </source>
</evidence>
<feature type="region of interest" description="Disordered" evidence="1">
    <location>
        <begin position="216"/>
        <end position="254"/>
    </location>
</feature>
<feature type="compositionally biased region" description="Basic residues" evidence="1">
    <location>
        <begin position="230"/>
        <end position="247"/>
    </location>
</feature>
<name>A0AAD7CCH9_9AGAR</name>
<evidence type="ECO:0000256" key="1">
    <source>
        <dbReference type="SAM" id="MobiDB-lite"/>
    </source>
</evidence>
<comment type="caution">
    <text evidence="2">The sequence shown here is derived from an EMBL/GenBank/DDBJ whole genome shotgun (WGS) entry which is preliminary data.</text>
</comment>
<dbReference type="EMBL" id="JARKIF010000003">
    <property type="protein sequence ID" value="KAJ7644967.1"/>
    <property type="molecule type" value="Genomic_DNA"/>
</dbReference>
<gene>
    <name evidence="2" type="ORF">FB45DRAFT_862213</name>
</gene>
<feature type="region of interest" description="Disordered" evidence="1">
    <location>
        <begin position="32"/>
        <end position="62"/>
    </location>
</feature>
<evidence type="ECO:0000313" key="2">
    <source>
        <dbReference type="EMBL" id="KAJ7644967.1"/>
    </source>
</evidence>
<accession>A0AAD7CCH9</accession>
<protein>
    <submittedName>
        <fullName evidence="2">Uncharacterized protein</fullName>
    </submittedName>
</protein>
<feature type="compositionally biased region" description="Basic and acidic residues" evidence="1">
    <location>
        <begin position="40"/>
        <end position="62"/>
    </location>
</feature>
<dbReference type="AlphaFoldDB" id="A0AAD7CCH9"/>
<feature type="region of interest" description="Disordered" evidence="1">
    <location>
        <begin position="280"/>
        <end position="320"/>
    </location>
</feature>
<reference evidence="2" key="1">
    <citation type="submission" date="2023-03" db="EMBL/GenBank/DDBJ databases">
        <title>Massive genome expansion in bonnet fungi (Mycena s.s.) driven by repeated elements and novel gene families across ecological guilds.</title>
        <authorList>
            <consortium name="Lawrence Berkeley National Laboratory"/>
            <person name="Harder C.B."/>
            <person name="Miyauchi S."/>
            <person name="Viragh M."/>
            <person name="Kuo A."/>
            <person name="Thoen E."/>
            <person name="Andreopoulos B."/>
            <person name="Lu D."/>
            <person name="Skrede I."/>
            <person name="Drula E."/>
            <person name="Henrissat B."/>
            <person name="Morin E."/>
            <person name="Kohler A."/>
            <person name="Barry K."/>
            <person name="LaButti K."/>
            <person name="Morin E."/>
            <person name="Salamov A."/>
            <person name="Lipzen A."/>
            <person name="Mereny Z."/>
            <person name="Hegedus B."/>
            <person name="Baldrian P."/>
            <person name="Stursova M."/>
            <person name="Weitz H."/>
            <person name="Taylor A."/>
            <person name="Grigoriev I.V."/>
            <person name="Nagy L.G."/>
            <person name="Martin F."/>
            <person name="Kauserud H."/>
        </authorList>
    </citation>
    <scope>NUCLEOTIDE SEQUENCE</scope>
    <source>
        <strain evidence="2">9284</strain>
    </source>
</reference>
<proteinExistence type="predicted"/>
<keyword evidence="3" id="KW-1185">Reference proteome</keyword>